<comment type="subunit">
    <text evidence="8">Homodimer.</text>
</comment>
<evidence type="ECO:0000256" key="2">
    <source>
        <dbReference type="ARBA" id="ARBA00022598"/>
    </source>
</evidence>
<evidence type="ECO:0000256" key="9">
    <source>
        <dbReference type="RuleBase" id="RU363036"/>
    </source>
</evidence>
<dbReference type="PRINTS" id="PR01039">
    <property type="entry name" value="TRNASYNTHTRP"/>
</dbReference>
<sequence>MSKRILSGIQVTGKQHLGNYLGSIQKWVQMQSKFQSIFFLANLHSITTSQESLKLSESIFSSACMLLACGINPKQSIIFLQSDVKEHSELAWILNCVTPLGQLKRMTQFKDKTIKCSSNNINLGLLAYPVLMAADVLLYQADLVPVGADQKQHLELVRDIVKIIHHKFNDDAIFKLPELFIDHTAGKIMSLKDGRKKMSKSDISDFSRINLTDSQDVIFRKLQKAKTDCHTQITYDPIGRPEISNLINIFAALSNKTTNDIVKEYEYAELTKFKKDLAMLIIDCLSPILKEYHNYMNNLDYVNQVLITGANQARIIAEKTITKVKQKFGLQILSTKHR</sequence>
<keyword evidence="5 8" id="KW-0648">Protein biosynthesis</keyword>
<comment type="subcellular location">
    <subcellularLocation>
        <location evidence="8">Cytoplasm</location>
    </subcellularLocation>
</comment>
<keyword evidence="2 8" id="KW-0436">Ligase</keyword>
<feature type="short sequence motif" description="'KMSKS' region" evidence="8">
    <location>
        <begin position="197"/>
        <end position="201"/>
    </location>
</feature>
<feature type="binding site" evidence="8">
    <location>
        <begin position="18"/>
        <end position="19"/>
    </location>
    <ligand>
        <name>ATP</name>
        <dbReference type="ChEBI" id="CHEBI:30616"/>
    </ligand>
</feature>
<dbReference type="InterPro" id="IPR024109">
    <property type="entry name" value="Trp-tRNA-ligase_bac-type"/>
</dbReference>
<feature type="binding site" evidence="8">
    <location>
        <begin position="147"/>
        <end position="149"/>
    </location>
    <ligand>
        <name>ATP</name>
        <dbReference type="ChEBI" id="CHEBI:30616"/>
    </ligand>
</feature>
<gene>
    <name evidence="8" type="primary">trpS</name>
    <name evidence="11" type="ORF">OTUT144_2023</name>
    <name evidence="10" type="ORF">OTUT144_2055</name>
</gene>
<dbReference type="EMBL" id="LAOR01000199">
    <property type="protein sequence ID" value="KJW05911.1"/>
    <property type="molecule type" value="Genomic_DNA"/>
</dbReference>
<dbReference type="AlphaFoldDB" id="A0A0F3RIV1"/>
<evidence type="ECO:0000313" key="12">
    <source>
        <dbReference type="Proteomes" id="UP000033580"/>
    </source>
</evidence>
<evidence type="ECO:0000313" key="11">
    <source>
        <dbReference type="EMBL" id="KJW05941.1"/>
    </source>
</evidence>
<keyword evidence="3 8" id="KW-0547">Nucleotide-binding</keyword>
<dbReference type="GO" id="GO:0006436">
    <property type="term" value="P:tryptophanyl-tRNA aminoacylation"/>
    <property type="evidence" value="ECO:0007669"/>
    <property type="project" value="UniProtKB-UniRule"/>
</dbReference>
<keyword evidence="6 8" id="KW-0030">Aminoacyl-tRNA synthetase</keyword>
<evidence type="ECO:0000256" key="3">
    <source>
        <dbReference type="ARBA" id="ARBA00022741"/>
    </source>
</evidence>
<dbReference type="GO" id="GO:0004830">
    <property type="term" value="F:tryptophan-tRNA ligase activity"/>
    <property type="evidence" value="ECO:0007669"/>
    <property type="project" value="UniProtKB-UniRule"/>
</dbReference>
<evidence type="ECO:0000256" key="8">
    <source>
        <dbReference type="HAMAP-Rule" id="MF_00140"/>
    </source>
</evidence>
<dbReference type="SUPFAM" id="SSF52374">
    <property type="entry name" value="Nucleotidylyl transferase"/>
    <property type="match status" value="1"/>
</dbReference>
<dbReference type="CDD" id="cd00806">
    <property type="entry name" value="TrpRS_core"/>
    <property type="match status" value="1"/>
</dbReference>
<dbReference type="InterPro" id="IPR014729">
    <property type="entry name" value="Rossmann-like_a/b/a_fold"/>
</dbReference>
<proteinExistence type="inferred from homology"/>
<dbReference type="HAMAP" id="MF_00140_B">
    <property type="entry name" value="Trp_tRNA_synth_B"/>
    <property type="match status" value="1"/>
</dbReference>
<dbReference type="PANTHER" id="PTHR43766">
    <property type="entry name" value="TRYPTOPHAN--TRNA LIGASE, MITOCHONDRIAL"/>
    <property type="match status" value="1"/>
</dbReference>
<comment type="similarity">
    <text evidence="1 8 9">Belongs to the class-I aminoacyl-tRNA synthetase family.</text>
</comment>
<dbReference type="InterPro" id="IPR002305">
    <property type="entry name" value="aa-tRNA-synth_Ic"/>
</dbReference>
<evidence type="ECO:0000256" key="5">
    <source>
        <dbReference type="ARBA" id="ARBA00022917"/>
    </source>
</evidence>
<evidence type="ECO:0000256" key="1">
    <source>
        <dbReference type="ARBA" id="ARBA00005594"/>
    </source>
</evidence>
<comment type="catalytic activity">
    <reaction evidence="7 8">
        <text>tRNA(Trp) + L-tryptophan + ATP = L-tryptophyl-tRNA(Trp) + AMP + diphosphate + H(+)</text>
        <dbReference type="Rhea" id="RHEA:24080"/>
        <dbReference type="Rhea" id="RHEA-COMP:9671"/>
        <dbReference type="Rhea" id="RHEA-COMP:9705"/>
        <dbReference type="ChEBI" id="CHEBI:15378"/>
        <dbReference type="ChEBI" id="CHEBI:30616"/>
        <dbReference type="ChEBI" id="CHEBI:33019"/>
        <dbReference type="ChEBI" id="CHEBI:57912"/>
        <dbReference type="ChEBI" id="CHEBI:78442"/>
        <dbReference type="ChEBI" id="CHEBI:78535"/>
        <dbReference type="ChEBI" id="CHEBI:456215"/>
        <dbReference type="EC" id="6.1.1.2"/>
    </reaction>
</comment>
<protein>
    <recommendedName>
        <fullName evidence="8">Tryptophan--tRNA ligase</fullName>
        <ecNumber evidence="8">6.1.1.2</ecNumber>
    </recommendedName>
    <alternativeName>
        <fullName evidence="8">Tryptophanyl-tRNA synthetase</fullName>
        <shortName evidence="8">TrpRS</shortName>
    </alternativeName>
</protein>
<dbReference type="Gene3D" id="1.10.240.10">
    <property type="entry name" value="Tyrosyl-Transfer RNA Synthetase"/>
    <property type="match status" value="1"/>
</dbReference>
<organism evidence="11 12">
    <name type="scientific">Orientia tsutsugamushi str. UT144</name>
    <dbReference type="NCBI Taxonomy" id="1441384"/>
    <lineage>
        <taxon>Bacteria</taxon>
        <taxon>Pseudomonadati</taxon>
        <taxon>Pseudomonadota</taxon>
        <taxon>Alphaproteobacteria</taxon>
        <taxon>Rickettsiales</taxon>
        <taxon>Rickettsiaceae</taxon>
        <taxon>Rickettsieae</taxon>
        <taxon>Orientia</taxon>
    </lineage>
</organism>
<comment type="function">
    <text evidence="8">Catalyzes the attachment of tryptophan to tRNA(Trp).</text>
</comment>
<evidence type="ECO:0000313" key="10">
    <source>
        <dbReference type="EMBL" id="KJW05911.1"/>
    </source>
</evidence>
<comment type="caution">
    <text evidence="8">Lacks conserved residue(s) required for the propagation of feature annotation.</text>
</comment>
<name>A0A0F3RIV1_ORITS</name>
<reference evidence="11 12" key="1">
    <citation type="submission" date="2015-01" db="EMBL/GenBank/DDBJ databases">
        <title>Genome Sequencing of Rickettsiales.</title>
        <authorList>
            <person name="Daugherty S.C."/>
            <person name="Su Q."/>
            <person name="Abolude K."/>
            <person name="Beier-Sexton M."/>
            <person name="Carlyon J.A."/>
            <person name="Carter R."/>
            <person name="Day N.P."/>
            <person name="Dumler S.J."/>
            <person name="Dyachenko V."/>
            <person name="Godinez A."/>
            <person name="Kurtti T.J."/>
            <person name="Lichay M."/>
            <person name="Mullins K.E."/>
            <person name="Ott S."/>
            <person name="Pappas-Brown V."/>
            <person name="Paris D.H."/>
            <person name="Patel P."/>
            <person name="Richards A.L."/>
            <person name="Sadzewicz L."/>
            <person name="Sears K."/>
            <person name="Seidman D."/>
            <person name="Sengamalay N."/>
            <person name="Stenos J."/>
            <person name="Tallon L.J."/>
            <person name="Vincent G."/>
            <person name="Fraser C.M."/>
            <person name="Munderloh U."/>
            <person name="Dunning-Hotopp J.C."/>
        </authorList>
    </citation>
    <scope>NUCLEOTIDE SEQUENCE [LARGE SCALE GENOMIC DNA]</scope>
    <source>
        <strain evidence="11 12">UT144</strain>
    </source>
</reference>
<evidence type="ECO:0000256" key="4">
    <source>
        <dbReference type="ARBA" id="ARBA00022840"/>
    </source>
</evidence>
<dbReference type="EMBL" id="LAOR01000193">
    <property type="protein sequence ID" value="KJW05941.1"/>
    <property type="molecule type" value="Genomic_DNA"/>
</dbReference>
<dbReference type="GO" id="GO:0005737">
    <property type="term" value="C:cytoplasm"/>
    <property type="evidence" value="ECO:0007669"/>
    <property type="project" value="UniProtKB-SubCell"/>
</dbReference>
<dbReference type="PATRIC" id="fig|1441384.3.peg.1028"/>
<dbReference type="InterPro" id="IPR050203">
    <property type="entry name" value="Trp-tRNA_synthetase"/>
</dbReference>
<dbReference type="InterPro" id="IPR002306">
    <property type="entry name" value="Trp-tRNA-ligase"/>
</dbReference>
<keyword evidence="8" id="KW-0963">Cytoplasm</keyword>
<keyword evidence="4 8" id="KW-0067">ATP-binding</keyword>
<dbReference type="FunFam" id="1.10.240.10:FF:000002">
    <property type="entry name" value="Tryptophan--tRNA ligase"/>
    <property type="match status" value="1"/>
</dbReference>
<feature type="binding site" evidence="8">
    <location>
        <position position="135"/>
    </location>
    <ligand>
        <name>L-tryptophan</name>
        <dbReference type="ChEBI" id="CHEBI:57912"/>
    </ligand>
</feature>
<dbReference type="Gene3D" id="3.40.50.620">
    <property type="entry name" value="HUPs"/>
    <property type="match status" value="1"/>
</dbReference>
<dbReference type="Proteomes" id="UP000033580">
    <property type="component" value="Unassembled WGS sequence"/>
</dbReference>
<accession>A0A0F3RIV1</accession>
<dbReference type="EC" id="6.1.1.2" evidence="8"/>
<feature type="binding site" evidence="8">
    <location>
        <position position="188"/>
    </location>
    <ligand>
        <name>ATP</name>
        <dbReference type="ChEBI" id="CHEBI:30616"/>
    </ligand>
</feature>
<evidence type="ECO:0000256" key="6">
    <source>
        <dbReference type="ARBA" id="ARBA00023146"/>
    </source>
</evidence>
<dbReference type="PANTHER" id="PTHR43766:SF1">
    <property type="entry name" value="TRYPTOPHAN--TRNA LIGASE, MITOCHONDRIAL"/>
    <property type="match status" value="1"/>
</dbReference>
<dbReference type="NCBIfam" id="TIGR00233">
    <property type="entry name" value="trpS"/>
    <property type="match status" value="1"/>
</dbReference>
<dbReference type="Pfam" id="PF00579">
    <property type="entry name" value="tRNA-synt_1b"/>
    <property type="match status" value="1"/>
</dbReference>
<evidence type="ECO:0000256" key="7">
    <source>
        <dbReference type="ARBA" id="ARBA00049929"/>
    </source>
</evidence>
<dbReference type="GO" id="GO:0005524">
    <property type="term" value="F:ATP binding"/>
    <property type="evidence" value="ECO:0007669"/>
    <property type="project" value="UniProtKB-UniRule"/>
</dbReference>
<feature type="binding site" evidence="8">
    <location>
        <begin position="197"/>
        <end position="201"/>
    </location>
    <ligand>
        <name>ATP</name>
        <dbReference type="ChEBI" id="CHEBI:30616"/>
    </ligand>
</feature>
<comment type="caution">
    <text evidence="11">The sequence shown here is derived from an EMBL/GenBank/DDBJ whole genome shotgun (WGS) entry which is preliminary data.</text>
</comment>